<dbReference type="GO" id="GO:0006515">
    <property type="term" value="P:protein quality control for misfolded or incompletely synthesized proteins"/>
    <property type="evidence" value="ECO:0007669"/>
    <property type="project" value="TreeGrafter"/>
</dbReference>
<evidence type="ECO:0000313" key="10">
    <source>
        <dbReference type="EMBL" id="GMH83806.1"/>
    </source>
</evidence>
<organism evidence="10 11">
    <name type="scientific">Triparma strigata</name>
    <dbReference type="NCBI Taxonomy" id="1606541"/>
    <lineage>
        <taxon>Eukaryota</taxon>
        <taxon>Sar</taxon>
        <taxon>Stramenopiles</taxon>
        <taxon>Ochrophyta</taxon>
        <taxon>Bolidophyceae</taxon>
        <taxon>Parmales</taxon>
        <taxon>Triparmaceae</taxon>
        <taxon>Triparma</taxon>
    </lineage>
</organism>
<evidence type="ECO:0000256" key="5">
    <source>
        <dbReference type="ARBA" id="ARBA00022825"/>
    </source>
</evidence>
<evidence type="ECO:0000259" key="9">
    <source>
        <dbReference type="PROSITE" id="PS51786"/>
    </source>
</evidence>
<keyword evidence="4 7" id="KW-0378">Hydrolase</keyword>
<dbReference type="InterPro" id="IPR054594">
    <property type="entry name" value="Lon_lid"/>
</dbReference>
<evidence type="ECO:0000256" key="8">
    <source>
        <dbReference type="SAM" id="Coils"/>
    </source>
</evidence>
<dbReference type="GO" id="GO:0004252">
    <property type="term" value="F:serine-type endopeptidase activity"/>
    <property type="evidence" value="ECO:0007669"/>
    <property type="project" value="UniProtKB-UniRule"/>
</dbReference>
<keyword evidence="2 7" id="KW-0645">Protease</keyword>
<dbReference type="FunFam" id="3.30.230.10:FF:000015">
    <property type="entry name" value="Lon protease homolog, mitochondrial"/>
    <property type="match status" value="1"/>
</dbReference>
<dbReference type="GO" id="GO:0004176">
    <property type="term" value="F:ATP-dependent peptidase activity"/>
    <property type="evidence" value="ECO:0007669"/>
    <property type="project" value="UniProtKB-UniRule"/>
</dbReference>
<dbReference type="OrthoDB" id="2411602at2759"/>
<dbReference type="SUPFAM" id="SSF52540">
    <property type="entry name" value="P-loop containing nucleoside triphosphate hydrolases"/>
    <property type="match status" value="1"/>
</dbReference>
<feature type="coiled-coil region" evidence="8">
    <location>
        <begin position="104"/>
        <end position="149"/>
    </location>
</feature>
<comment type="caution">
    <text evidence="10">The sequence shown here is derived from an EMBL/GenBank/DDBJ whole genome shotgun (WGS) entry which is preliminary data.</text>
</comment>
<dbReference type="InterPro" id="IPR008268">
    <property type="entry name" value="Peptidase_S16_AS"/>
</dbReference>
<dbReference type="PROSITE" id="PS01046">
    <property type="entry name" value="LON_SER"/>
    <property type="match status" value="1"/>
</dbReference>
<evidence type="ECO:0000313" key="11">
    <source>
        <dbReference type="Proteomes" id="UP001165085"/>
    </source>
</evidence>
<dbReference type="PANTHER" id="PTHR43718:SF2">
    <property type="entry name" value="LON PROTEASE HOMOLOG, MITOCHONDRIAL"/>
    <property type="match status" value="1"/>
</dbReference>
<dbReference type="Gene3D" id="1.20.58.1480">
    <property type="match status" value="1"/>
</dbReference>
<feature type="active site" evidence="7">
    <location>
        <position position="597"/>
    </location>
</feature>
<dbReference type="NCBIfam" id="TIGR00763">
    <property type="entry name" value="lon"/>
    <property type="match status" value="1"/>
</dbReference>
<sequence length="656" mass="72868">MLKKLSEEDEVLRDGLTSFYRTQPDLDLLKLCDWLAGFLSLSNEDLLLILEEESTKKRVEVIMLAMVKKGEEQNVRKQIRERIESRVGEGNRKYVLEQMLKEIKMELGVEVDEKQEEISKFEKALEGFKEELTEESEVYKKGVKELQKLKNMRPESQEYSTCLTYLNTLTSLPFTHPPSPPIGLLESSKILDSTHFGMKSVKSEILTILAQKTLNTSTPNKSILLTGPPGVGKTSLGSSIASSLGKKFSRISLAGTSSTSTLKGHRRTYVGSLPGKLIDAIISQDSLEGVIMLDEVDKISQTGGVENALLEILDPSQNTHFKDDYLDVPVDLSRVLFVLTSNDHSIIPPPLLDRMDVIHVSGYTLDEKVKIVNEHIIPKAREGTGIEVDIEEEAIEFIVKWYSREPGLRNLSRLIDKIYRKLTYAQVALSQNIPNPPSLPSSVTSSHLPDLIGRPLYDSTRLYSTTPHGVVAGLAWSSIGGSLLYIECKKIPGRETSALKVTGKLGEVMRESVDIAYTNALRVLEEYQSGNDFFNDSEIHLHVPEGATPKDGPSAGITMTTALVGLALDRPVRDDLAMTGEISLTGKVLKIGGLKEKVMAARRAGVNCIVCPEGNRGDWEDFDDEITEGIEIHFAEDYRKVFEVAFMEEDYATSGY</sequence>
<dbReference type="InterPro" id="IPR027065">
    <property type="entry name" value="Lon_Prtase"/>
</dbReference>
<dbReference type="AlphaFoldDB" id="A0A9W7B837"/>
<evidence type="ECO:0000256" key="6">
    <source>
        <dbReference type="ARBA" id="ARBA00022840"/>
    </source>
</evidence>
<dbReference type="InterPro" id="IPR014721">
    <property type="entry name" value="Ribsml_uS5_D2-typ_fold_subgr"/>
</dbReference>
<evidence type="ECO:0000256" key="2">
    <source>
        <dbReference type="ARBA" id="ARBA00022670"/>
    </source>
</evidence>
<dbReference type="Pfam" id="PF05362">
    <property type="entry name" value="Lon_C"/>
    <property type="match status" value="1"/>
</dbReference>
<dbReference type="InterPro" id="IPR008269">
    <property type="entry name" value="Lon_proteolytic"/>
</dbReference>
<feature type="active site" evidence="7">
    <location>
        <position position="554"/>
    </location>
</feature>
<name>A0A9W7B837_9STRA</name>
<dbReference type="SMART" id="SM00382">
    <property type="entry name" value="AAA"/>
    <property type="match status" value="1"/>
</dbReference>
<dbReference type="InterPro" id="IPR003959">
    <property type="entry name" value="ATPase_AAA_core"/>
</dbReference>
<dbReference type="PANTHER" id="PTHR43718">
    <property type="entry name" value="LON PROTEASE"/>
    <property type="match status" value="1"/>
</dbReference>
<keyword evidence="5 7" id="KW-0720">Serine protease</keyword>
<dbReference type="InterPro" id="IPR020568">
    <property type="entry name" value="Ribosomal_Su5_D2-typ_SF"/>
</dbReference>
<dbReference type="Pfam" id="PF00004">
    <property type="entry name" value="AAA"/>
    <property type="match status" value="1"/>
</dbReference>
<dbReference type="GO" id="GO:0009536">
    <property type="term" value="C:plastid"/>
    <property type="evidence" value="ECO:0007669"/>
    <property type="project" value="UniProtKB-SubCell"/>
</dbReference>
<dbReference type="GO" id="GO:0005524">
    <property type="term" value="F:ATP binding"/>
    <property type="evidence" value="ECO:0007669"/>
    <property type="project" value="UniProtKB-KW"/>
</dbReference>
<dbReference type="Gene3D" id="1.10.8.60">
    <property type="match status" value="1"/>
</dbReference>
<dbReference type="Proteomes" id="UP001165085">
    <property type="component" value="Unassembled WGS sequence"/>
</dbReference>
<keyword evidence="3" id="KW-0547">Nucleotide-binding</keyword>
<evidence type="ECO:0000256" key="3">
    <source>
        <dbReference type="ARBA" id="ARBA00022741"/>
    </source>
</evidence>
<comment type="subcellular location">
    <subcellularLocation>
        <location evidence="1">Plastid</location>
    </subcellularLocation>
</comment>
<comment type="similarity">
    <text evidence="7">Belongs to the peptidase S16 family.</text>
</comment>
<evidence type="ECO:0000256" key="4">
    <source>
        <dbReference type="ARBA" id="ARBA00022801"/>
    </source>
</evidence>
<evidence type="ECO:0000256" key="7">
    <source>
        <dbReference type="PROSITE-ProRule" id="PRU01122"/>
    </source>
</evidence>
<dbReference type="InterPro" id="IPR003593">
    <property type="entry name" value="AAA+_ATPase"/>
</dbReference>
<dbReference type="Gene3D" id="3.40.50.300">
    <property type="entry name" value="P-loop containing nucleotide triphosphate hydrolases"/>
    <property type="match status" value="1"/>
</dbReference>
<dbReference type="InterPro" id="IPR004815">
    <property type="entry name" value="Lon_bac/euk-typ"/>
</dbReference>
<dbReference type="PRINTS" id="PR00830">
    <property type="entry name" value="ENDOLAPTASE"/>
</dbReference>
<dbReference type="PROSITE" id="PS51786">
    <property type="entry name" value="LON_PROTEOLYTIC"/>
    <property type="match status" value="1"/>
</dbReference>
<dbReference type="InterPro" id="IPR027417">
    <property type="entry name" value="P-loop_NTPase"/>
</dbReference>
<evidence type="ECO:0000256" key="1">
    <source>
        <dbReference type="ARBA" id="ARBA00004474"/>
    </source>
</evidence>
<gene>
    <name evidence="10" type="ORF">TrST_g4924</name>
</gene>
<accession>A0A9W7B837</accession>
<dbReference type="GO" id="GO:0016887">
    <property type="term" value="F:ATP hydrolysis activity"/>
    <property type="evidence" value="ECO:0007669"/>
    <property type="project" value="InterPro"/>
</dbReference>
<keyword evidence="8" id="KW-0175">Coiled coil</keyword>
<reference evidence="11" key="1">
    <citation type="journal article" date="2023" name="Commun. Biol.">
        <title>Genome analysis of Parmales, the sister group of diatoms, reveals the evolutionary specialization of diatoms from phago-mixotrophs to photoautotrophs.</title>
        <authorList>
            <person name="Ban H."/>
            <person name="Sato S."/>
            <person name="Yoshikawa S."/>
            <person name="Yamada K."/>
            <person name="Nakamura Y."/>
            <person name="Ichinomiya M."/>
            <person name="Sato N."/>
            <person name="Blanc-Mathieu R."/>
            <person name="Endo H."/>
            <person name="Kuwata A."/>
            <person name="Ogata H."/>
        </authorList>
    </citation>
    <scope>NUCLEOTIDE SEQUENCE [LARGE SCALE GENOMIC DNA]</scope>
    <source>
        <strain evidence="11">NIES 3701</strain>
    </source>
</reference>
<protein>
    <recommendedName>
        <fullName evidence="9">Lon proteolytic domain-containing protein</fullName>
    </recommendedName>
</protein>
<keyword evidence="6" id="KW-0067">ATP-binding</keyword>
<dbReference type="Pfam" id="PF22667">
    <property type="entry name" value="Lon_lid"/>
    <property type="match status" value="1"/>
</dbReference>
<dbReference type="Gene3D" id="3.30.230.10">
    <property type="match status" value="1"/>
</dbReference>
<dbReference type="SUPFAM" id="SSF54211">
    <property type="entry name" value="Ribosomal protein S5 domain 2-like"/>
    <property type="match status" value="1"/>
</dbReference>
<dbReference type="EMBL" id="BRXY01000285">
    <property type="protein sequence ID" value="GMH83806.1"/>
    <property type="molecule type" value="Genomic_DNA"/>
</dbReference>
<proteinExistence type="inferred from homology"/>
<keyword evidence="11" id="KW-1185">Reference proteome</keyword>
<feature type="domain" description="Lon proteolytic" evidence="9">
    <location>
        <begin position="465"/>
        <end position="648"/>
    </location>
</feature>
<dbReference type="Gene3D" id="1.20.5.5270">
    <property type="match status" value="1"/>
</dbReference>